<dbReference type="EMBL" id="BGZK01000846">
    <property type="protein sequence ID" value="GBP62642.1"/>
    <property type="molecule type" value="Genomic_DNA"/>
</dbReference>
<comment type="caution">
    <text evidence="1">The sequence shown here is derived from an EMBL/GenBank/DDBJ whole genome shotgun (WGS) entry which is preliminary data.</text>
</comment>
<organism evidence="1 2">
    <name type="scientific">Eumeta variegata</name>
    <name type="common">Bagworm moth</name>
    <name type="synonym">Eumeta japonica</name>
    <dbReference type="NCBI Taxonomy" id="151549"/>
    <lineage>
        <taxon>Eukaryota</taxon>
        <taxon>Metazoa</taxon>
        <taxon>Ecdysozoa</taxon>
        <taxon>Arthropoda</taxon>
        <taxon>Hexapoda</taxon>
        <taxon>Insecta</taxon>
        <taxon>Pterygota</taxon>
        <taxon>Neoptera</taxon>
        <taxon>Endopterygota</taxon>
        <taxon>Lepidoptera</taxon>
        <taxon>Glossata</taxon>
        <taxon>Ditrysia</taxon>
        <taxon>Tineoidea</taxon>
        <taxon>Psychidae</taxon>
        <taxon>Oiketicinae</taxon>
        <taxon>Eumeta</taxon>
    </lineage>
</organism>
<name>A0A4C1XI44_EUMVA</name>
<accession>A0A4C1XI44</accession>
<dbReference type="Proteomes" id="UP000299102">
    <property type="component" value="Unassembled WGS sequence"/>
</dbReference>
<dbReference type="AlphaFoldDB" id="A0A4C1XI44"/>
<reference evidence="1 2" key="1">
    <citation type="journal article" date="2019" name="Commun. Biol.">
        <title>The bagworm genome reveals a unique fibroin gene that provides high tensile strength.</title>
        <authorList>
            <person name="Kono N."/>
            <person name="Nakamura H."/>
            <person name="Ohtoshi R."/>
            <person name="Tomita M."/>
            <person name="Numata K."/>
            <person name="Arakawa K."/>
        </authorList>
    </citation>
    <scope>NUCLEOTIDE SEQUENCE [LARGE SCALE GENOMIC DNA]</scope>
</reference>
<proteinExistence type="predicted"/>
<evidence type="ECO:0000313" key="2">
    <source>
        <dbReference type="Proteomes" id="UP000299102"/>
    </source>
</evidence>
<keyword evidence="2" id="KW-1185">Reference proteome</keyword>
<gene>
    <name evidence="1" type="ORF">EVAR_51888_1</name>
</gene>
<sequence>MLLNRIEFPYNETDDMRSSLQRQKKNTRTVYKSNLFPYTRIVYITLNFRRRRRQRDFTYITQPDIIGKIVIIVEKCGRHCCGPSVMP</sequence>
<protein>
    <submittedName>
        <fullName evidence="1">Uncharacterized protein</fullName>
    </submittedName>
</protein>
<evidence type="ECO:0000313" key="1">
    <source>
        <dbReference type="EMBL" id="GBP62642.1"/>
    </source>
</evidence>